<protein>
    <submittedName>
        <fullName evidence="1">Uncharacterized protein</fullName>
    </submittedName>
</protein>
<dbReference type="EMBL" id="VDMB01000006">
    <property type="protein sequence ID" value="TYT75041.1"/>
    <property type="molecule type" value="Genomic_DNA"/>
</dbReference>
<dbReference type="AlphaFoldDB" id="A0A5Q4VGC3"/>
<comment type="caution">
    <text evidence="1">The sequence shown here is derived from an EMBL/GenBank/DDBJ whole genome shotgun (WGS) entry which is preliminary data.</text>
</comment>
<name>A0A5Q4VGC3_9BACT</name>
<keyword evidence="2" id="KW-1185">Reference proteome</keyword>
<evidence type="ECO:0000313" key="2">
    <source>
        <dbReference type="Proteomes" id="UP000321899"/>
    </source>
</evidence>
<gene>
    <name evidence="1" type="ORF">FIM25_06480</name>
</gene>
<reference evidence="1 2" key="1">
    <citation type="submission" date="2019-06" db="EMBL/GenBank/DDBJ databases">
        <title>Desulfobotulus mexicanus sp. nov., a novel sulfate-reducing bacterium isolated from the sediment of an alkaline crater lake in Mexico.</title>
        <authorList>
            <person name="Hirschler-Rea A."/>
        </authorList>
    </citation>
    <scope>NUCLEOTIDE SEQUENCE [LARGE SCALE GENOMIC DNA]</scope>
    <source>
        <strain evidence="1 2">PAR22N</strain>
    </source>
</reference>
<dbReference type="Proteomes" id="UP000321899">
    <property type="component" value="Unassembled WGS sequence"/>
</dbReference>
<dbReference type="RefSeq" id="WP_139447511.1">
    <property type="nucleotide sequence ID" value="NZ_VDMB01000006.1"/>
</dbReference>
<accession>A0A5Q4VGC3</accession>
<evidence type="ECO:0000313" key="1">
    <source>
        <dbReference type="EMBL" id="TYT75041.1"/>
    </source>
</evidence>
<dbReference type="OrthoDB" id="9841526at2"/>
<sequence length="91" mass="11139">MTLWKSAILVVFLVGLLAPVSLYAEEPPAWRLRDRAFHGEDKNWQKKDKNPEVRWRQNDRSFFTRDEQWQRKADPVFLERDREWIRREGIL</sequence>
<organism evidence="1 2">
    <name type="scientific">Desulfobotulus mexicanus</name>
    <dbReference type="NCBI Taxonomy" id="2586642"/>
    <lineage>
        <taxon>Bacteria</taxon>
        <taxon>Pseudomonadati</taxon>
        <taxon>Thermodesulfobacteriota</taxon>
        <taxon>Desulfobacteria</taxon>
        <taxon>Desulfobacterales</taxon>
        <taxon>Desulfobacteraceae</taxon>
        <taxon>Desulfobotulus</taxon>
    </lineage>
</organism>
<proteinExistence type="predicted"/>